<organism evidence="2 3">
    <name type="scientific">Euplotes crassus</name>
    <dbReference type="NCBI Taxonomy" id="5936"/>
    <lineage>
        <taxon>Eukaryota</taxon>
        <taxon>Sar</taxon>
        <taxon>Alveolata</taxon>
        <taxon>Ciliophora</taxon>
        <taxon>Intramacronucleata</taxon>
        <taxon>Spirotrichea</taxon>
        <taxon>Hypotrichia</taxon>
        <taxon>Euplotida</taxon>
        <taxon>Euplotidae</taxon>
        <taxon>Moneuplotes</taxon>
    </lineage>
</organism>
<evidence type="ECO:0000313" key="2">
    <source>
        <dbReference type="EMBL" id="CAI2367814.1"/>
    </source>
</evidence>
<accession>A0AAD1UFE6</accession>
<name>A0AAD1UFE6_EUPCR</name>
<gene>
    <name evidence="2" type="ORF">ECRASSUSDP1_LOCUS9102</name>
</gene>
<reference evidence="2" key="1">
    <citation type="submission" date="2023-07" db="EMBL/GenBank/DDBJ databases">
        <authorList>
            <consortium name="AG Swart"/>
            <person name="Singh M."/>
            <person name="Singh A."/>
            <person name="Seah K."/>
            <person name="Emmerich C."/>
        </authorList>
    </citation>
    <scope>NUCLEOTIDE SEQUENCE</scope>
    <source>
        <strain evidence="2">DP1</strain>
    </source>
</reference>
<feature type="compositionally biased region" description="Basic residues" evidence="1">
    <location>
        <begin position="62"/>
        <end position="77"/>
    </location>
</feature>
<keyword evidence="3" id="KW-1185">Reference proteome</keyword>
<dbReference type="EMBL" id="CAMPGE010008931">
    <property type="protein sequence ID" value="CAI2367814.1"/>
    <property type="molecule type" value="Genomic_DNA"/>
</dbReference>
<dbReference type="AlphaFoldDB" id="A0AAD1UFE6"/>
<dbReference type="Proteomes" id="UP001295684">
    <property type="component" value="Unassembled WGS sequence"/>
</dbReference>
<evidence type="ECO:0000256" key="1">
    <source>
        <dbReference type="SAM" id="MobiDB-lite"/>
    </source>
</evidence>
<evidence type="ECO:0000313" key="3">
    <source>
        <dbReference type="Proteomes" id="UP001295684"/>
    </source>
</evidence>
<comment type="caution">
    <text evidence="2">The sequence shown here is derived from an EMBL/GenBank/DDBJ whole genome shotgun (WGS) entry which is preliminary data.</text>
</comment>
<sequence>MADLNLNDSNLDSQENQEILCANPNKESLHNREASSTVIEEIFDQATKQNESLLNSRALPPRPKKKGKKSNIHKRKESRNTAMSTLVSTSFTSMKSKYKPISIRRSYATNDSDLTFKPKLGKITKCLTARRSRSQGVHDKLYKEALQSKFDRVMIPLYDTERYLNDTFQPSIKKSNDPNYYEPKSKLKGKFYDRCVSWKKRHDKWIKKAQKVQKRKLREEIKRSHVETMRYSLRSNTARSPGTCLQYSGVTSHLERQHKAQEEKALITKLKSSGIHRNHKSPPKTRVTIPSRTLFRLHLSSAMSTINAYRTCEDGQRLTSKDLASKGFTIPEIIQTASDLENSSRERIKQQFTGEDQVLRDISKEDDYLSAVQTLHKYLHSFDMY</sequence>
<proteinExistence type="predicted"/>
<protein>
    <submittedName>
        <fullName evidence="2">Uncharacterized protein</fullName>
    </submittedName>
</protein>
<feature type="region of interest" description="Disordered" evidence="1">
    <location>
        <begin position="50"/>
        <end position="79"/>
    </location>
</feature>